<organism evidence="2 3">
    <name type="scientific">Entomortierella chlamydospora</name>
    <dbReference type="NCBI Taxonomy" id="101097"/>
    <lineage>
        <taxon>Eukaryota</taxon>
        <taxon>Fungi</taxon>
        <taxon>Fungi incertae sedis</taxon>
        <taxon>Mucoromycota</taxon>
        <taxon>Mortierellomycotina</taxon>
        <taxon>Mortierellomycetes</taxon>
        <taxon>Mortierellales</taxon>
        <taxon>Mortierellaceae</taxon>
        <taxon>Entomortierella</taxon>
    </lineage>
</organism>
<evidence type="ECO:0000313" key="2">
    <source>
        <dbReference type="EMBL" id="KAG0008053.1"/>
    </source>
</evidence>
<evidence type="ECO:0000256" key="1">
    <source>
        <dbReference type="SAM" id="MobiDB-lite"/>
    </source>
</evidence>
<protein>
    <submittedName>
        <fullName evidence="2">Uncharacterized protein</fullName>
    </submittedName>
</protein>
<comment type="caution">
    <text evidence="2">The sequence shown here is derived from an EMBL/GenBank/DDBJ whole genome shotgun (WGS) entry which is preliminary data.</text>
</comment>
<reference evidence="2" key="1">
    <citation type="journal article" date="2020" name="Fungal Divers.">
        <title>Resolving the Mortierellaceae phylogeny through synthesis of multi-gene phylogenetics and phylogenomics.</title>
        <authorList>
            <person name="Vandepol N."/>
            <person name="Liber J."/>
            <person name="Desiro A."/>
            <person name="Na H."/>
            <person name="Kennedy M."/>
            <person name="Barry K."/>
            <person name="Grigoriev I.V."/>
            <person name="Miller A.N."/>
            <person name="O'Donnell K."/>
            <person name="Stajich J.E."/>
            <person name="Bonito G."/>
        </authorList>
    </citation>
    <scope>NUCLEOTIDE SEQUENCE</scope>
    <source>
        <strain evidence="2">NRRL 2769</strain>
    </source>
</reference>
<name>A0A9P6SWN0_9FUNG</name>
<dbReference type="Proteomes" id="UP000703661">
    <property type="component" value="Unassembled WGS sequence"/>
</dbReference>
<accession>A0A9P6SWN0</accession>
<keyword evidence="3" id="KW-1185">Reference proteome</keyword>
<feature type="region of interest" description="Disordered" evidence="1">
    <location>
        <begin position="151"/>
        <end position="177"/>
    </location>
</feature>
<sequence length="368" mass="40794">MSSNFGTSSMAHLTPLALQLTKPSPSNIDDITFGCSNFFKINCPSKWLAEEYIKIDSTFGTYLDTLKLIGKKKSSISAFCTNLYRYYESSDGQKQLKLLKRQRSTLLSKEIAKSSTHGGVYDDIDYDNDGGRNAPWSDNQTSAELNEEAVTNSSSSSKHYTMKETAQVGQKHPHDRLDDNIGVKAKTLQKRGVVSLSFSNTIQGDVSSESDGDDNDGDIVELPFVAATSQFDDLVAKLFRIYNHHTPGVVAMPPPPSGTLKDLYEYASVNISNWHTISEVQRKSTMLALSGILNTMDNEMTHIDGFESSKAACLEDEFASLSPEMKLITDELISAMGPENDIWKLKSFCREHQLNSTKTRCESMVNSD</sequence>
<dbReference type="AlphaFoldDB" id="A0A9P6SWN0"/>
<dbReference type="EMBL" id="JAAAID010002066">
    <property type="protein sequence ID" value="KAG0008053.1"/>
    <property type="molecule type" value="Genomic_DNA"/>
</dbReference>
<gene>
    <name evidence="2" type="ORF">BGZ80_003912</name>
</gene>
<evidence type="ECO:0000313" key="3">
    <source>
        <dbReference type="Proteomes" id="UP000703661"/>
    </source>
</evidence>
<proteinExistence type="predicted"/>